<reference evidence="1 2" key="1">
    <citation type="submission" date="2020-02" db="EMBL/GenBank/DDBJ databases">
        <title>Draft genome sequence of Haematococcus lacustris strain NIES-144.</title>
        <authorList>
            <person name="Morimoto D."/>
            <person name="Nakagawa S."/>
            <person name="Yoshida T."/>
            <person name="Sawayama S."/>
        </authorList>
    </citation>
    <scope>NUCLEOTIDE SEQUENCE [LARGE SCALE GENOMIC DNA]</scope>
    <source>
        <strain evidence="1 2">NIES-144</strain>
    </source>
</reference>
<sequence length="38" mass="4144">MAEERLAAQALTAVETLRQLNHPQAMLVNARAMVLGPQ</sequence>
<gene>
    <name evidence="1" type="ORF">HaLaN_29060</name>
</gene>
<protein>
    <submittedName>
        <fullName evidence="1">Uncharacterized protein</fullName>
    </submittedName>
</protein>
<name>A0A6A0ABX1_HAELA</name>
<evidence type="ECO:0000313" key="2">
    <source>
        <dbReference type="Proteomes" id="UP000485058"/>
    </source>
</evidence>
<feature type="non-terminal residue" evidence="1">
    <location>
        <position position="1"/>
    </location>
</feature>
<accession>A0A6A0ABX1</accession>
<dbReference type="EMBL" id="BLLF01004787">
    <property type="protein sequence ID" value="GFH30245.1"/>
    <property type="molecule type" value="Genomic_DNA"/>
</dbReference>
<comment type="caution">
    <text evidence="1">The sequence shown here is derived from an EMBL/GenBank/DDBJ whole genome shotgun (WGS) entry which is preliminary data.</text>
</comment>
<dbReference type="Proteomes" id="UP000485058">
    <property type="component" value="Unassembled WGS sequence"/>
</dbReference>
<evidence type="ECO:0000313" key="1">
    <source>
        <dbReference type="EMBL" id="GFH30245.1"/>
    </source>
</evidence>
<proteinExistence type="predicted"/>
<organism evidence="1 2">
    <name type="scientific">Haematococcus lacustris</name>
    <name type="common">Green alga</name>
    <name type="synonym">Haematococcus pluvialis</name>
    <dbReference type="NCBI Taxonomy" id="44745"/>
    <lineage>
        <taxon>Eukaryota</taxon>
        <taxon>Viridiplantae</taxon>
        <taxon>Chlorophyta</taxon>
        <taxon>core chlorophytes</taxon>
        <taxon>Chlorophyceae</taxon>
        <taxon>CS clade</taxon>
        <taxon>Chlamydomonadales</taxon>
        <taxon>Haematococcaceae</taxon>
        <taxon>Haematococcus</taxon>
    </lineage>
</organism>
<dbReference type="AlphaFoldDB" id="A0A6A0ABX1"/>
<keyword evidence="2" id="KW-1185">Reference proteome</keyword>